<dbReference type="Proteomes" id="UP001164743">
    <property type="component" value="Chromosome 2A"/>
</dbReference>
<sequence>MAIDWSKEEIIQLRAVLLTQIDILADWDWNHAKQDLKIIADILELKVEPYEEPSPLILSSGLMTFEPSRSAQAQSRLPRFDQADQTRRRRRPKVDYDPSILAAAQFLFGHIPAFNSHLDKNIFSLETDQPVLFKLITEFSKVYRVRLMIYELCSTDWAFNKLLAWDESLKTVDFDDEPDRWSKTKELFDRELARGTNDEPVDTW</sequence>
<name>A0ABY7C955_9BASI</name>
<evidence type="ECO:0000313" key="2">
    <source>
        <dbReference type="EMBL" id="WAQ81700.1"/>
    </source>
</evidence>
<accession>A0ABY7C955</accession>
<evidence type="ECO:0000313" key="3">
    <source>
        <dbReference type="Proteomes" id="UP001164743"/>
    </source>
</evidence>
<organism evidence="2 3">
    <name type="scientific">Puccinia triticina</name>
    <dbReference type="NCBI Taxonomy" id="208348"/>
    <lineage>
        <taxon>Eukaryota</taxon>
        <taxon>Fungi</taxon>
        <taxon>Dikarya</taxon>
        <taxon>Basidiomycota</taxon>
        <taxon>Pucciniomycotina</taxon>
        <taxon>Pucciniomycetes</taxon>
        <taxon>Pucciniales</taxon>
        <taxon>Pucciniaceae</taxon>
        <taxon>Puccinia</taxon>
    </lineage>
</organism>
<evidence type="ECO:0000256" key="1">
    <source>
        <dbReference type="SAM" id="MobiDB-lite"/>
    </source>
</evidence>
<protein>
    <submittedName>
        <fullName evidence="2">Uncharacterized protein</fullName>
    </submittedName>
</protein>
<keyword evidence="3" id="KW-1185">Reference proteome</keyword>
<feature type="region of interest" description="Disordered" evidence="1">
    <location>
        <begin position="69"/>
        <end position="93"/>
    </location>
</feature>
<reference evidence="2" key="1">
    <citation type="submission" date="2022-10" db="EMBL/GenBank/DDBJ databases">
        <title>Puccinia triticina Genome sequencing and assembly.</title>
        <authorList>
            <person name="Li C."/>
        </authorList>
    </citation>
    <scope>NUCLEOTIDE SEQUENCE</scope>
    <source>
        <strain evidence="2">Pt15</strain>
    </source>
</reference>
<dbReference type="GeneID" id="77806992"/>
<gene>
    <name evidence="2" type="ORF">PtA15_2A11</name>
</gene>
<dbReference type="EMBL" id="CP110422">
    <property type="protein sequence ID" value="WAQ81700.1"/>
    <property type="molecule type" value="Genomic_DNA"/>
</dbReference>
<proteinExistence type="predicted"/>
<dbReference type="RefSeq" id="XP_053017255.1">
    <property type="nucleotide sequence ID" value="XM_053166108.1"/>
</dbReference>